<evidence type="ECO:0000313" key="1">
    <source>
        <dbReference type="EMBL" id="KPQ31347.1"/>
    </source>
</evidence>
<dbReference type="AlphaFoldDB" id="A0A0P7Z934"/>
<sequence>MVSRRTTLVVIALLSPALVSSDREFMSRVQAAQLLLSPSVQAIGHCGARAGRRWGLGAVVKG</sequence>
<protein>
    <submittedName>
        <fullName evidence="1">Uncharacterized protein</fullName>
    </submittedName>
</protein>
<name>A0A0P7Z934_9CYAN</name>
<organism evidence="1 2">
    <name type="scientific">Phormidesmis priestleyi Ana</name>
    <dbReference type="NCBI Taxonomy" id="1666911"/>
    <lineage>
        <taxon>Bacteria</taxon>
        <taxon>Bacillati</taxon>
        <taxon>Cyanobacteriota</taxon>
        <taxon>Cyanophyceae</taxon>
        <taxon>Leptolyngbyales</taxon>
        <taxon>Leptolyngbyaceae</taxon>
        <taxon>Phormidesmis</taxon>
    </lineage>
</organism>
<accession>A0A0P7Z934</accession>
<reference evidence="1 2" key="1">
    <citation type="submission" date="2015-09" db="EMBL/GenBank/DDBJ databases">
        <title>Identification and resolution of microdiversity through metagenomic sequencing of parallel consortia.</title>
        <authorList>
            <person name="Nelson W.C."/>
            <person name="Romine M.F."/>
            <person name="Lindemann S.R."/>
        </authorList>
    </citation>
    <scope>NUCLEOTIDE SEQUENCE [LARGE SCALE GENOMIC DNA]</scope>
    <source>
        <strain evidence="1">Ana</strain>
    </source>
</reference>
<evidence type="ECO:0000313" key="2">
    <source>
        <dbReference type="Proteomes" id="UP000050465"/>
    </source>
</evidence>
<dbReference type="Proteomes" id="UP000050465">
    <property type="component" value="Unassembled WGS sequence"/>
</dbReference>
<gene>
    <name evidence="1" type="ORF">HLUCCA11_23905</name>
</gene>
<comment type="caution">
    <text evidence="1">The sequence shown here is derived from an EMBL/GenBank/DDBJ whole genome shotgun (WGS) entry which is preliminary data.</text>
</comment>
<proteinExistence type="predicted"/>
<dbReference type="EMBL" id="LJZR01000109">
    <property type="protein sequence ID" value="KPQ31347.1"/>
    <property type="molecule type" value="Genomic_DNA"/>
</dbReference>